<dbReference type="InterPro" id="IPR008979">
    <property type="entry name" value="Galactose-bd-like_sf"/>
</dbReference>
<feature type="domain" description="F5/8 type C" evidence="7">
    <location>
        <begin position="677"/>
        <end position="817"/>
    </location>
</feature>
<dbReference type="FunFam" id="2.60.40.10:FF:001114">
    <property type="entry name" value="Chitinase A1"/>
    <property type="match status" value="1"/>
</dbReference>
<dbReference type="AlphaFoldDB" id="A0A3Q8I356"/>
<evidence type="ECO:0000256" key="6">
    <source>
        <dbReference type="SAM" id="MobiDB-lite"/>
    </source>
</evidence>
<dbReference type="EMBL" id="MH908902">
    <property type="protein sequence ID" value="AYM53437.1"/>
    <property type="molecule type" value="Genomic_DNA"/>
</dbReference>
<organism evidence="9">
    <name type="scientific">Melittangium lichenicola</name>
    <dbReference type="NCBI Taxonomy" id="45"/>
    <lineage>
        <taxon>Bacteria</taxon>
        <taxon>Pseudomonadati</taxon>
        <taxon>Myxococcota</taxon>
        <taxon>Myxococcia</taxon>
        <taxon>Myxococcales</taxon>
        <taxon>Cystobacterineae</taxon>
        <taxon>Archangiaceae</taxon>
        <taxon>Melittangium</taxon>
    </lineage>
</organism>
<name>A0A3Q8I356_9BACT</name>
<dbReference type="InterPro" id="IPR036116">
    <property type="entry name" value="FN3_sf"/>
</dbReference>
<dbReference type="SUPFAM" id="SSF49785">
    <property type="entry name" value="Galactose-binding domain-like"/>
    <property type="match status" value="1"/>
</dbReference>
<keyword evidence="1" id="KW-0732">Signal</keyword>
<dbReference type="InterPro" id="IPR013783">
    <property type="entry name" value="Ig-like_fold"/>
</dbReference>
<dbReference type="Gene3D" id="2.60.40.10">
    <property type="entry name" value="Immunoglobulins"/>
    <property type="match status" value="1"/>
</dbReference>
<evidence type="ECO:0000256" key="1">
    <source>
        <dbReference type="ARBA" id="ARBA00022729"/>
    </source>
</evidence>
<dbReference type="SUPFAM" id="SSF49265">
    <property type="entry name" value="Fibronectin type III"/>
    <property type="match status" value="1"/>
</dbReference>
<feature type="domain" description="Fibronectin type-III" evidence="8">
    <location>
        <begin position="596"/>
        <end position="683"/>
    </location>
</feature>
<dbReference type="InterPro" id="IPR000421">
    <property type="entry name" value="FA58C"/>
</dbReference>
<feature type="compositionally biased region" description="Polar residues" evidence="6">
    <location>
        <begin position="695"/>
        <end position="705"/>
    </location>
</feature>
<dbReference type="Pfam" id="PF00754">
    <property type="entry name" value="F5_F8_type_C"/>
    <property type="match status" value="1"/>
</dbReference>
<dbReference type="InterPro" id="IPR059186">
    <property type="entry name" value="SACTE_4363"/>
</dbReference>
<sequence>MATVAGFGVFSPGAAWAGPVSGANTTIFGNKVYVFDPSMPSADIASLANSIFTQQEANQFGTERYALLFKPGTYNGVDFKVGFYTHVAGLGQSPDDVNINGGVNVNSQWMPNANATCNFWRALENFAVTPSNGQTRIAVSQAAPLRRLHIKGELHLFDFDSNWNAGWASGGFLADSVVDGQVVPASQQQWLSRNSSWSNWGNGVWNMVFVGVKNAPAPSFPDPPYTVIDRTPIIREKPFLTVNSAGQYSVFVPALQTNTQGASWTAGPTPGQSISIDQFYVAQPATASAASINSALAAGKHILFTPGIYNLNDSLRVTNANTIILGIGLPTLIPTSGLPSITVADVPGVKIGGLLLEAGTVNSASILEVGPTGSNKDHSANPTFLYDLTVRTGGAFAGKNDVGIKINSNNVIGDQLWLWRADHGEGAAWSTNPTKNGLQVNGNNVTMYGLFNEHHNEYQTLWNGNGGRVYFYQSEIPYDVPTQAGWMSKNGTVNGYASYKVADSVTSHEAWGVGVYSFFRDAAIKSENAIEAPNTQGVKFHNMTTIWLNGMAGSEITHIINGQGGRVYGSTPATAMRQTMNEFAGTGTPPAGDTQAPSVPASLRGSATASQITLNWNASTDNVGVSGYDILRGGISIGSSATTSFTDTGLSPSTTYSYSVRARDAAGNASAASSAVSVTTSASSSTGTALSRSGWTATSSPTSGEPASALLDGNMSTRWTTGAPMVNGQSLTIDMKANKTFTKIVMDSTGSDLDYARGYQVFVSTDGTNFGSAIASGTGSSAAITVTFSARTARYIKVVQTASNSSWWSMREFNVYN</sequence>
<evidence type="ECO:0000256" key="3">
    <source>
        <dbReference type="ARBA" id="ARBA00023277"/>
    </source>
</evidence>
<keyword evidence="3" id="KW-0119">Carbohydrate metabolism</keyword>
<dbReference type="GO" id="GO:0016798">
    <property type="term" value="F:hydrolase activity, acting on glycosyl bonds"/>
    <property type="evidence" value="ECO:0007669"/>
    <property type="project" value="UniProtKB-KW"/>
</dbReference>
<keyword evidence="5" id="KW-0624">Polysaccharide degradation</keyword>
<evidence type="ECO:0000259" key="8">
    <source>
        <dbReference type="PROSITE" id="PS50853"/>
    </source>
</evidence>
<keyword evidence="2" id="KW-0378">Hydrolase</keyword>
<accession>A0A3Q8I356</accession>
<feature type="region of interest" description="Disordered" evidence="6">
    <location>
        <begin position="683"/>
        <end position="714"/>
    </location>
</feature>
<dbReference type="CDD" id="cd23669">
    <property type="entry name" value="GH55_SacteLam55A-like"/>
    <property type="match status" value="1"/>
</dbReference>
<feature type="compositionally biased region" description="Low complexity" evidence="6">
    <location>
        <begin position="683"/>
        <end position="694"/>
    </location>
</feature>
<evidence type="ECO:0000256" key="5">
    <source>
        <dbReference type="ARBA" id="ARBA00023326"/>
    </source>
</evidence>
<proteinExistence type="predicted"/>
<reference evidence="9" key="1">
    <citation type="journal article" date="2018" name="J. Ind. Microbiol. Biotechnol.">
        <title>Genome mining reveals uncommon alkylpyrones as type III PKS products from myxobacteria.</title>
        <authorList>
            <person name="Hug J.J."/>
            <person name="Panter F."/>
            <person name="Krug D."/>
            <person name="Muller R."/>
        </authorList>
    </citation>
    <scope>NUCLEOTIDE SEQUENCE</scope>
    <source>
        <strain evidence="9">MCy9148</strain>
    </source>
</reference>
<dbReference type="Gene3D" id="2.60.120.260">
    <property type="entry name" value="Galactose-binding domain-like"/>
    <property type="match status" value="1"/>
</dbReference>
<dbReference type="PROSITE" id="PS50853">
    <property type="entry name" value="FN3"/>
    <property type="match status" value="1"/>
</dbReference>
<dbReference type="PROSITE" id="PS50022">
    <property type="entry name" value="FA58C_3"/>
    <property type="match status" value="1"/>
</dbReference>
<protein>
    <submittedName>
        <fullName evidence="9">Coagulation factor 5/8 type domain protein</fullName>
    </submittedName>
</protein>
<dbReference type="GO" id="GO:0000272">
    <property type="term" value="P:polysaccharide catabolic process"/>
    <property type="evidence" value="ECO:0007669"/>
    <property type="project" value="UniProtKB-KW"/>
</dbReference>
<keyword evidence="4" id="KW-0326">Glycosidase</keyword>
<evidence type="ECO:0000256" key="4">
    <source>
        <dbReference type="ARBA" id="ARBA00023295"/>
    </source>
</evidence>
<evidence type="ECO:0000313" key="9">
    <source>
        <dbReference type="EMBL" id="AYM53437.1"/>
    </source>
</evidence>
<dbReference type="InterPro" id="IPR003961">
    <property type="entry name" value="FN3_dom"/>
</dbReference>
<dbReference type="Pfam" id="PF00041">
    <property type="entry name" value="fn3"/>
    <property type="match status" value="1"/>
</dbReference>
<evidence type="ECO:0000256" key="2">
    <source>
        <dbReference type="ARBA" id="ARBA00022801"/>
    </source>
</evidence>
<dbReference type="SMART" id="SM00060">
    <property type="entry name" value="FN3"/>
    <property type="match status" value="1"/>
</dbReference>
<dbReference type="CDD" id="cd00063">
    <property type="entry name" value="FN3"/>
    <property type="match status" value="1"/>
</dbReference>
<evidence type="ECO:0000259" key="7">
    <source>
        <dbReference type="PROSITE" id="PS50022"/>
    </source>
</evidence>